<organism evidence="1">
    <name type="scientific">Noctiluca scintillans</name>
    <name type="common">Sea sparkle</name>
    <name type="synonym">Red tide dinoflagellate</name>
    <dbReference type="NCBI Taxonomy" id="2966"/>
    <lineage>
        <taxon>Eukaryota</taxon>
        <taxon>Sar</taxon>
        <taxon>Alveolata</taxon>
        <taxon>Dinophyceae</taxon>
        <taxon>Noctilucales</taxon>
        <taxon>Noctilucaceae</taxon>
        <taxon>Noctiluca</taxon>
    </lineage>
</organism>
<proteinExistence type="predicted"/>
<dbReference type="PANTHER" id="PTHR42972:SF8">
    <property type="entry name" value="POLYHYDROXYBUTYRATE DEPOLYMERASE"/>
    <property type="match status" value="1"/>
</dbReference>
<dbReference type="Gene3D" id="3.40.50.1820">
    <property type="entry name" value="alpha/beta hydrolase"/>
    <property type="match status" value="1"/>
</dbReference>
<protein>
    <submittedName>
        <fullName evidence="1">Uncharacterized protein</fullName>
    </submittedName>
</protein>
<evidence type="ECO:0000313" key="1">
    <source>
        <dbReference type="EMBL" id="CAD8836798.1"/>
    </source>
</evidence>
<dbReference type="SUPFAM" id="SSF53474">
    <property type="entry name" value="alpha/beta-Hydrolases"/>
    <property type="match status" value="1"/>
</dbReference>
<sequence>MANQFHVAHSGTISRLGLIAGPPYFCAQDSAITATTACMTSPNLIDMEVLYQEYESATLTGTVDSVDNLRAARVWLFSGRRDTVIDQGVMDKQFEWYAHYVDNVSQVAYFNDIEAEHAWISDAASNPCDFLGLPYLNNCNFDAAGRMLAHLWQMPLNPSVSTASLDHLHSFSQALYTLVEPADISMADVGYYYAPAECQSGSLQCRLVVFFHGCHQSSVNIGKVLMLHTGLAALAESNNLVILFPQAVASPVAPYNPKGCWDWWSYTGEDYASKSGPQILTTVNIMRELSGYETTVGKAIDGSMPEQVAFEQFDSPTVF</sequence>
<dbReference type="InterPro" id="IPR029058">
    <property type="entry name" value="AB_hydrolase_fold"/>
</dbReference>
<accession>A0A7S1F1B4</accession>
<dbReference type="AlphaFoldDB" id="A0A7S1F1B4"/>
<reference evidence="1" key="1">
    <citation type="submission" date="2021-01" db="EMBL/GenBank/DDBJ databases">
        <authorList>
            <person name="Corre E."/>
            <person name="Pelletier E."/>
            <person name="Niang G."/>
            <person name="Scheremetjew M."/>
            <person name="Finn R."/>
            <person name="Kale V."/>
            <person name="Holt S."/>
            <person name="Cochrane G."/>
            <person name="Meng A."/>
            <person name="Brown T."/>
            <person name="Cohen L."/>
        </authorList>
    </citation>
    <scope>NUCLEOTIDE SEQUENCE</scope>
</reference>
<name>A0A7S1F1B4_NOCSC</name>
<dbReference type="PANTHER" id="PTHR42972">
    <property type="entry name" value="TOL-PAL SYSTEM PROTEIN TOLB"/>
    <property type="match status" value="1"/>
</dbReference>
<gene>
    <name evidence="1" type="ORF">NSCI0253_LOCUS11146</name>
</gene>
<dbReference type="EMBL" id="HBFQ01016048">
    <property type="protein sequence ID" value="CAD8836798.1"/>
    <property type="molecule type" value="Transcribed_RNA"/>
</dbReference>